<dbReference type="AlphaFoldDB" id="A0A558HLW5"/>
<evidence type="ECO:0000313" key="2">
    <source>
        <dbReference type="EMBL" id="TVU70140.1"/>
    </source>
</evidence>
<dbReference type="STRING" id="553385.GCA_000591415_02331"/>
<dbReference type="Pfam" id="PF06904">
    <property type="entry name" value="Extensin-like_C"/>
    <property type="match status" value="1"/>
</dbReference>
<evidence type="ECO:0000313" key="3">
    <source>
        <dbReference type="Proteomes" id="UP000319941"/>
    </source>
</evidence>
<reference evidence="2 3" key="1">
    <citation type="submission" date="2019-07" db="EMBL/GenBank/DDBJ databases">
        <title>Diversity of Bacteria from Kongsfjorden, Arctic.</title>
        <authorList>
            <person name="Yu Y."/>
        </authorList>
    </citation>
    <scope>NUCLEOTIDE SEQUENCE [LARGE SCALE GENOMIC DNA]</scope>
    <source>
        <strain evidence="2 3">SM1923</strain>
    </source>
</reference>
<keyword evidence="3" id="KW-1185">Reference proteome</keyword>
<evidence type="ECO:0000259" key="1">
    <source>
        <dbReference type="Pfam" id="PF06904"/>
    </source>
</evidence>
<name>A0A558HLW5_9GAMM</name>
<feature type="domain" description="Extensin-like C-terminal" evidence="1">
    <location>
        <begin position="74"/>
        <end position="257"/>
    </location>
</feature>
<dbReference type="RefSeq" id="WP_144727565.1">
    <property type="nucleotide sequence ID" value="NZ_CAWOWR010000116.1"/>
</dbReference>
<protein>
    <submittedName>
        <fullName evidence="2">Extensin family protein</fullName>
    </submittedName>
</protein>
<dbReference type="InterPro" id="IPR009683">
    <property type="entry name" value="Extensin-like_C"/>
</dbReference>
<comment type="caution">
    <text evidence="2">The sequence shown here is derived from an EMBL/GenBank/DDBJ whole genome shotgun (WGS) entry which is preliminary data.</text>
</comment>
<proteinExistence type="predicted"/>
<accession>A0A558HLW5</accession>
<gene>
    <name evidence="2" type="ORF">FQP86_10095</name>
</gene>
<organism evidence="2 3">
    <name type="scientific">Cobetia crustatorum</name>
    <dbReference type="NCBI Taxonomy" id="553385"/>
    <lineage>
        <taxon>Bacteria</taxon>
        <taxon>Pseudomonadati</taxon>
        <taxon>Pseudomonadota</taxon>
        <taxon>Gammaproteobacteria</taxon>
        <taxon>Oceanospirillales</taxon>
        <taxon>Halomonadaceae</taxon>
        <taxon>Cobetia</taxon>
    </lineage>
</organism>
<dbReference type="Proteomes" id="UP000319941">
    <property type="component" value="Unassembled WGS sequence"/>
</dbReference>
<dbReference type="OrthoDB" id="9809788at2"/>
<sequence>MLKRKGLHERGKSRIITLLCLIAIGSGVAVQRDIISLTGLVPAYQLPWTPLVLDQPLGVVARWKLSRLSRQPEACRDFLLREASSRVTALPDRTATNGCQLVNHWRVAAVADDNGGNEIAAVRFNNAFIASCPLAVSWLFFERHGLQPTAQTFLGQRVTQVDHLGSYACRNIYGRENARRSEHATADALDVAGFRLAEGRQINLLADWANEDDAEGRFLRAIQQAACQSFGTVLGPDYNAAHRDHFHLGTRGWRVCR</sequence>
<dbReference type="EMBL" id="VNFH01000006">
    <property type="protein sequence ID" value="TVU70140.1"/>
    <property type="molecule type" value="Genomic_DNA"/>
</dbReference>